<feature type="transmembrane region" description="Helical" evidence="6">
    <location>
        <begin position="106"/>
        <end position="123"/>
    </location>
</feature>
<keyword evidence="3 6" id="KW-0812">Transmembrane</keyword>
<comment type="similarity">
    <text evidence="2">Belongs to the CcmB/CycW/HelB family.</text>
</comment>
<proteinExistence type="inferred from homology"/>
<dbReference type="EMBL" id="FOXH01000015">
    <property type="protein sequence ID" value="SFQ33244.1"/>
    <property type="molecule type" value="Genomic_DNA"/>
</dbReference>
<dbReference type="Proteomes" id="UP000199306">
    <property type="component" value="Unassembled WGS sequence"/>
</dbReference>
<evidence type="ECO:0000256" key="4">
    <source>
        <dbReference type="ARBA" id="ARBA00022989"/>
    </source>
</evidence>
<organism evidence="7 8">
    <name type="scientific">Pseudarcicella hirudinis</name>
    <dbReference type="NCBI Taxonomy" id="1079859"/>
    <lineage>
        <taxon>Bacteria</taxon>
        <taxon>Pseudomonadati</taxon>
        <taxon>Bacteroidota</taxon>
        <taxon>Cytophagia</taxon>
        <taxon>Cytophagales</taxon>
        <taxon>Flectobacillaceae</taxon>
        <taxon>Pseudarcicella</taxon>
    </lineage>
</organism>
<comment type="subcellular location">
    <subcellularLocation>
        <location evidence="1">Membrane</location>
        <topology evidence="1">Multi-pass membrane protein</topology>
    </subcellularLocation>
</comment>
<feature type="transmembrane region" description="Helical" evidence="6">
    <location>
        <begin position="151"/>
        <end position="174"/>
    </location>
</feature>
<evidence type="ECO:0000256" key="2">
    <source>
        <dbReference type="ARBA" id="ARBA00010544"/>
    </source>
</evidence>
<evidence type="ECO:0000313" key="8">
    <source>
        <dbReference type="Proteomes" id="UP000199306"/>
    </source>
</evidence>
<sequence>MEIFEHDIYHSKYYLVFEFGVYLCCNFVARKNFGLILFVFDRSLEKQTLSEKLMFQEVKALINKEVKLEWRQKYALNGMLLYIVSTVYICYLSFKLKTNELKPITWNTLFWIILLFTAVNSIAKSFQQEKHGRLLYYYTLASPEGIILSKIIYNSLLMLVLSLAGFGFYAIVMGNPVGDISLYLGSIILGAVGFSSTLTMIAGIASKADNSSTLMAILSFPVIIPILLLLLKVSKNALDGLDRGSSADEVFTLLAIDLIVVVLSVILFPYLWKS</sequence>
<dbReference type="GO" id="GO:0015232">
    <property type="term" value="F:heme transmembrane transporter activity"/>
    <property type="evidence" value="ECO:0007669"/>
    <property type="project" value="InterPro"/>
</dbReference>
<keyword evidence="4 6" id="KW-1133">Transmembrane helix</keyword>
<evidence type="ECO:0000256" key="6">
    <source>
        <dbReference type="SAM" id="Phobius"/>
    </source>
</evidence>
<keyword evidence="5 6" id="KW-0472">Membrane</keyword>
<dbReference type="Pfam" id="PF03379">
    <property type="entry name" value="CcmB"/>
    <property type="match status" value="1"/>
</dbReference>
<accession>A0A1I5XMS9</accession>
<evidence type="ECO:0000256" key="3">
    <source>
        <dbReference type="ARBA" id="ARBA00022692"/>
    </source>
</evidence>
<name>A0A1I5XMS9_9BACT</name>
<feature type="transmembrane region" description="Helical" evidence="6">
    <location>
        <begin position="180"/>
        <end position="201"/>
    </location>
</feature>
<dbReference type="STRING" id="1079859.SAMN04515674_11570"/>
<dbReference type="GO" id="GO:0017004">
    <property type="term" value="P:cytochrome complex assembly"/>
    <property type="evidence" value="ECO:0007669"/>
    <property type="project" value="InterPro"/>
</dbReference>
<gene>
    <name evidence="7" type="ORF">SAMN04515674_11570</name>
</gene>
<dbReference type="GO" id="GO:0016020">
    <property type="term" value="C:membrane"/>
    <property type="evidence" value="ECO:0007669"/>
    <property type="project" value="UniProtKB-SubCell"/>
</dbReference>
<dbReference type="InterPro" id="IPR003544">
    <property type="entry name" value="Cyt_c_biogenesis_CcmB"/>
</dbReference>
<feature type="transmembrane region" description="Helical" evidence="6">
    <location>
        <begin position="251"/>
        <end position="272"/>
    </location>
</feature>
<protein>
    <submittedName>
        <fullName evidence="7">Heme exporter protein B</fullName>
    </submittedName>
</protein>
<evidence type="ECO:0000256" key="1">
    <source>
        <dbReference type="ARBA" id="ARBA00004141"/>
    </source>
</evidence>
<evidence type="ECO:0000256" key="5">
    <source>
        <dbReference type="ARBA" id="ARBA00023136"/>
    </source>
</evidence>
<reference evidence="7 8" key="1">
    <citation type="submission" date="2016-10" db="EMBL/GenBank/DDBJ databases">
        <authorList>
            <person name="de Groot N.N."/>
        </authorList>
    </citation>
    <scope>NUCLEOTIDE SEQUENCE [LARGE SCALE GENOMIC DNA]</scope>
    <source>
        <strain evidence="8">E92,LMG 26720,CCM 7988</strain>
    </source>
</reference>
<dbReference type="AlphaFoldDB" id="A0A1I5XMS9"/>
<evidence type="ECO:0000313" key="7">
    <source>
        <dbReference type="EMBL" id="SFQ33244.1"/>
    </source>
</evidence>
<feature type="transmembrane region" description="Helical" evidence="6">
    <location>
        <begin position="74"/>
        <end position="94"/>
    </location>
</feature>
<feature type="transmembrane region" description="Helical" evidence="6">
    <location>
        <begin position="213"/>
        <end position="231"/>
    </location>
</feature>
<keyword evidence="8" id="KW-1185">Reference proteome</keyword>